<proteinExistence type="predicted"/>
<name>W9RI31_9ROSA</name>
<dbReference type="EMBL" id="KE345067">
    <property type="protein sequence ID" value="EXB93404.1"/>
    <property type="molecule type" value="Genomic_DNA"/>
</dbReference>
<sequence>MRQRSGRRSLQCQDGFAELFAISEIKAFHHFRLDLLRSLLLDTASQHESTRCSIYLLVLRRHANWYYNDYWRFADARDLVADMSNRI</sequence>
<dbReference type="Proteomes" id="UP000030645">
    <property type="component" value="Unassembled WGS sequence"/>
</dbReference>
<protein>
    <submittedName>
        <fullName evidence="1">Uncharacterized protein</fullName>
    </submittedName>
</protein>
<organism evidence="1 2">
    <name type="scientific">Morus notabilis</name>
    <dbReference type="NCBI Taxonomy" id="981085"/>
    <lineage>
        <taxon>Eukaryota</taxon>
        <taxon>Viridiplantae</taxon>
        <taxon>Streptophyta</taxon>
        <taxon>Embryophyta</taxon>
        <taxon>Tracheophyta</taxon>
        <taxon>Spermatophyta</taxon>
        <taxon>Magnoliopsida</taxon>
        <taxon>eudicotyledons</taxon>
        <taxon>Gunneridae</taxon>
        <taxon>Pentapetalae</taxon>
        <taxon>rosids</taxon>
        <taxon>fabids</taxon>
        <taxon>Rosales</taxon>
        <taxon>Moraceae</taxon>
        <taxon>Moreae</taxon>
        <taxon>Morus</taxon>
    </lineage>
</organism>
<keyword evidence="2" id="KW-1185">Reference proteome</keyword>
<dbReference type="AlphaFoldDB" id="W9RI31"/>
<evidence type="ECO:0000313" key="1">
    <source>
        <dbReference type="EMBL" id="EXB93404.1"/>
    </source>
</evidence>
<gene>
    <name evidence="1" type="ORF">L484_010732</name>
</gene>
<accession>W9RI31</accession>
<evidence type="ECO:0000313" key="2">
    <source>
        <dbReference type="Proteomes" id="UP000030645"/>
    </source>
</evidence>
<reference evidence="2" key="1">
    <citation type="submission" date="2013-01" db="EMBL/GenBank/DDBJ databases">
        <title>Draft Genome Sequence of a Mulberry Tree, Morus notabilis C.K. Schneid.</title>
        <authorList>
            <person name="He N."/>
            <person name="Zhao S."/>
        </authorList>
    </citation>
    <scope>NUCLEOTIDE SEQUENCE</scope>
</reference>